<dbReference type="InterPro" id="IPR009678">
    <property type="entry name" value="Phage_tail_completion_R"/>
</dbReference>
<organism evidence="1 2">
    <name type="scientific">Providencia rettgeri</name>
    <dbReference type="NCBI Taxonomy" id="587"/>
    <lineage>
        <taxon>Bacteria</taxon>
        <taxon>Pseudomonadati</taxon>
        <taxon>Pseudomonadota</taxon>
        <taxon>Gammaproteobacteria</taxon>
        <taxon>Enterobacterales</taxon>
        <taxon>Morganellaceae</taxon>
        <taxon>Providencia</taxon>
    </lineage>
</organism>
<dbReference type="EMBL" id="JAGETQ010000143">
    <property type="protein sequence ID" value="MBO1916540.1"/>
    <property type="molecule type" value="Genomic_DNA"/>
</dbReference>
<evidence type="ECO:0000313" key="2">
    <source>
        <dbReference type="Proteomes" id="UP000664477"/>
    </source>
</evidence>
<evidence type="ECO:0000313" key="1">
    <source>
        <dbReference type="EMBL" id="MBO1916540.1"/>
    </source>
</evidence>
<protein>
    <submittedName>
        <fullName evidence="1">Phage tail protein</fullName>
    </submittedName>
</protein>
<proteinExistence type="predicted"/>
<comment type="caution">
    <text evidence="1">The sequence shown here is derived from an EMBL/GenBank/DDBJ whole genome shotgun (WGS) entry which is preliminary data.</text>
</comment>
<reference evidence="1" key="1">
    <citation type="submission" date="2021-03" db="EMBL/GenBank/DDBJ databases">
        <title>Molecular epidemiology and mechanisms of colistin and carbapenem resistance in Enterobacteriaceae from clinical isolates, the environment and porcine samples in Pretoria, South Africa.</title>
        <authorList>
            <person name="Bogoshi D."/>
            <person name="Mbelle N.M."/>
            <person name="Naidoo V."/>
            <person name="Osei Sekyere J."/>
        </authorList>
    </citation>
    <scope>NUCLEOTIDE SEQUENCE</scope>
    <source>
        <strain evidence="1">C052</strain>
    </source>
</reference>
<dbReference type="Pfam" id="PF06891">
    <property type="entry name" value="P2_Phage_GpR"/>
    <property type="match status" value="1"/>
</dbReference>
<sequence>MCNVEFSSVMDSIQFIPAQRDLGNDQYRMHIKQYDATIAWGVSLSPVNPDYIGILIDAWLNENDDIDDIQLDLERPSMDVDLNESHQAVIVTLQLAENVNMREDENGIVPMDGKRWTL</sequence>
<dbReference type="AlphaFoldDB" id="A0A939SR33"/>
<name>A0A939SR33_PRORE</name>
<gene>
    <name evidence="1" type="ORF">J4727_17360</name>
</gene>
<accession>A0A939SR33</accession>
<dbReference type="Proteomes" id="UP000664477">
    <property type="component" value="Unassembled WGS sequence"/>
</dbReference>